<name>A0ACB8E1D3_DERSI</name>
<comment type="caution">
    <text evidence="1">The sequence shown here is derived from an EMBL/GenBank/DDBJ whole genome shotgun (WGS) entry which is preliminary data.</text>
</comment>
<evidence type="ECO:0000313" key="2">
    <source>
        <dbReference type="Proteomes" id="UP000821865"/>
    </source>
</evidence>
<dbReference type="EMBL" id="CM023470">
    <property type="protein sequence ID" value="KAH7980421.1"/>
    <property type="molecule type" value="Genomic_DNA"/>
</dbReference>
<sequence>MSNTAVSTAWQPTAHAATIEYRSTPQTRGTMSYYDHDYDQRPRRTHVSRQPMPSHDECDPPAGYAIDSNTRDYMEEHRNVRPLPVCFQCGVAGHIARFCNRQLNGRTPPLGQLALLPATITGREAFGAARRHLTGA</sequence>
<accession>A0ACB8E1D3</accession>
<evidence type="ECO:0000313" key="1">
    <source>
        <dbReference type="EMBL" id="KAH7980421.1"/>
    </source>
</evidence>
<reference evidence="1" key="1">
    <citation type="submission" date="2020-05" db="EMBL/GenBank/DDBJ databases">
        <title>Large-scale comparative analyses of tick genomes elucidate their genetic diversity and vector capacities.</title>
        <authorList>
            <person name="Jia N."/>
            <person name="Wang J."/>
            <person name="Shi W."/>
            <person name="Du L."/>
            <person name="Sun Y."/>
            <person name="Zhan W."/>
            <person name="Jiang J."/>
            <person name="Wang Q."/>
            <person name="Zhang B."/>
            <person name="Ji P."/>
            <person name="Sakyi L.B."/>
            <person name="Cui X."/>
            <person name="Yuan T."/>
            <person name="Jiang B."/>
            <person name="Yang W."/>
            <person name="Lam T.T.-Y."/>
            <person name="Chang Q."/>
            <person name="Ding S."/>
            <person name="Wang X."/>
            <person name="Zhu J."/>
            <person name="Ruan X."/>
            <person name="Zhao L."/>
            <person name="Wei J."/>
            <person name="Que T."/>
            <person name="Du C."/>
            <person name="Cheng J."/>
            <person name="Dai P."/>
            <person name="Han X."/>
            <person name="Huang E."/>
            <person name="Gao Y."/>
            <person name="Liu J."/>
            <person name="Shao H."/>
            <person name="Ye R."/>
            <person name="Li L."/>
            <person name="Wei W."/>
            <person name="Wang X."/>
            <person name="Wang C."/>
            <person name="Yang T."/>
            <person name="Huo Q."/>
            <person name="Li W."/>
            <person name="Guo W."/>
            <person name="Chen H."/>
            <person name="Zhou L."/>
            <person name="Ni X."/>
            <person name="Tian J."/>
            <person name="Zhou Y."/>
            <person name="Sheng Y."/>
            <person name="Liu T."/>
            <person name="Pan Y."/>
            <person name="Xia L."/>
            <person name="Li J."/>
            <person name="Zhao F."/>
            <person name="Cao W."/>
        </authorList>
    </citation>
    <scope>NUCLEOTIDE SEQUENCE</scope>
    <source>
        <strain evidence="1">Dsil-2018</strain>
    </source>
</reference>
<keyword evidence="2" id="KW-1185">Reference proteome</keyword>
<gene>
    <name evidence="1" type="ORF">HPB49_015883</name>
</gene>
<proteinExistence type="predicted"/>
<protein>
    <submittedName>
        <fullName evidence="1">Uncharacterized protein</fullName>
    </submittedName>
</protein>
<organism evidence="1 2">
    <name type="scientific">Dermacentor silvarum</name>
    <name type="common">Tick</name>
    <dbReference type="NCBI Taxonomy" id="543639"/>
    <lineage>
        <taxon>Eukaryota</taxon>
        <taxon>Metazoa</taxon>
        <taxon>Ecdysozoa</taxon>
        <taxon>Arthropoda</taxon>
        <taxon>Chelicerata</taxon>
        <taxon>Arachnida</taxon>
        <taxon>Acari</taxon>
        <taxon>Parasitiformes</taxon>
        <taxon>Ixodida</taxon>
        <taxon>Ixodoidea</taxon>
        <taxon>Ixodidae</taxon>
        <taxon>Rhipicephalinae</taxon>
        <taxon>Dermacentor</taxon>
    </lineage>
</organism>
<dbReference type="Proteomes" id="UP000821865">
    <property type="component" value="Chromosome 1"/>
</dbReference>